<dbReference type="KEGG" id="pasa:BAOM_p011"/>
<sequence length="136" mass="15885">MGKSKHLNPILSTSKKNYQEPKKRKIRSDKLHDIKIPVTEHIDLILRKESRRYWNGSKTALGTEILMFGLEQIFVYPDVTYQDQPNTVHCKVDHVTYQRIGDYADKWKCSIRKAAHRIFIEAYLKKQLGGITDGEI</sequence>
<protein>
    <submittedName>
        <fullName evidence="2">Uncharacterized protein</fullName>
    </submittedName>
</protein>
<dbReference type="OrthoDB" id="2626990at2"/>
<reference evidence="2 3" key="1">
    <citation type="submission" date="2018-01" db="EMBL/GenBank/DDBJ databases">
        <title>Bacillus asahii Genome sequencing and assembly.</title>
        <authorList>
            <person name="Jiang H."/>
            <person name="Feng Y."/>
            <person name="Zhao F."/>
            <person name="Lin X."/>
        </authorList>
    </citation>
    <scope>NUCLEOTIDE SEQUENCE [LARGE SCALE GENOMIC DNA]</scope>
    <source>
        <strain evidence="2 3">OM18</strain>
        <plasmid evidence="3">pom18</plasmid>
    </source>
</reference>
<feature type="region of interest" description="Disordered" evidence="1">
    <location>
        <begin position="1"/>
        <end position="26"/>
    </location>
</feature>
<evidence type="ECO:0000313" key="2">
    <source>
        <dbReference type="EMBL" id="AZV45664.1"/>
    </source>
</evidence>
<name>A0A3T0KZA1_9BACI</name>
<evidence type="ECO:0000256" key="1">
    <source>
        <dbReference type="SAM" id="MobiDB-lite"/>
    </source>
</evidence>
<gene>
    <name evidence="2" type="ORF">BAOM_p011</name>
</gene>
<dbReference type="EMBL" id="CP026096">
    <property type="protein sequence ID" value="AZV45664.1"/>
    <property type="molecule type" value="Genomic_DNA"/>
</dbReference>
<dbReference type="AlphaFoldDB" id="A0A3T0KZA1"/>
<dbReference type="RefSeq" id="WP_127762719.1">
    <property type="nucleotide sequence ID" value="NZ_CP026096.1"/>
</dbReference>
<accession>A0A3T0KZA1</accession>
<organism evidence="2 3">
    <name type="scientific">Peribacillus asahii</name>
    <dbReference type="NCBI Taxonomy" id="228899"/>
    <lineage>
        <taxon>Bacteria</taxon>
        <taxon>Bacillati</taxon>
        <taxon>Bacillota</taxon>
        <taxon>Bacilli</taxon>
        <taxon>Bacillales</taxon>
        <taxon>Bacillaceae</taxon>
        <taxon>Peribacillus</taxon>
    </lineage>
</organism>
<evidence type="ECO:0000313" key="3">
    <source>
        <dbReference type="Proteomes" id="UP000283095"/>
    </source>
</evidence>
<keyword evidence="2" id="KW-0614">Plasmid</keyword>
<dbReference type="Proteomes" id="UP000283095">
    <property type="component" value="Plasmid pOM18"/>
</dbReference>
<proteinExistence type="predicted"/>
<geneLocation type="plasmid" evidence="3">
    <name>pom18</name>
</geneLocation>